<sequence length="72" mass="8325">MQCLVGYIILLYSTNQVEVLDIISSHNIDFYSYALSTSEDSKCIIRIVELHDFMCTSDYTDIDMCDAAEQMW</sequence>
<reference evidence="1" key="1">
    <citation type="submission" date="2020-06" db="EMBL/GenBank/DDBJ databases">
        <title>Draft genome of Bugula neritina, a colonial animal packing powerful symbionts and potential medicines.</title>
        <authorList>
            <person name="Rayko M."/>
        </authorList>
    </citation>
    <scope>NUCLEOTIDE SEQUENCE [LARGE SCALE GENOMIC DNA]</scope>
    <source>
        <strain evidence="1">Kwan_BN1</strain>
    </source>
</reference>
<dbReference type="Proteomes" id="UP000593567">
    <property type="component" value="Unassembled WGS sequence"/>
</dbReference>
<dbReference type="AlphaFoldDB" id="A0A7J7JUJ0"/>
<accession>A0A7J7JUJ0</accession>
<keyword evidence="2" id="KW-1185">Reference proteome</keyword>
<protein>
    <submittedName>
        <fullName evidence="1">Uncharacterized protein</fullName>
    </submittedName>
</protein>
<gene>
    <name evidence="1" type="ORF">EB796_012066</name>
</gene>
<proteinExistence type="predicted"/>
<name>A0A7J7JUJ0_BUGNE</name>
<dbReference type="EMBL" id="VXIV02001801">
    <property type="protein sequence ID" value="KAF6029627.1"/>
    <property type="molecule type" value="Genomic_DNA"/>
</dbReference>
<evidence type="ECO:0000313" key="2">
    <source>
        <dbReference type="Proteomes" id="UP000593567"/>
    </source>
</evidence>
<comment type="caution">
    <text evidence="1">The sequence shown here is derived from an EMBL/GenBank/DDBJ whole genome shotgun (WGS) entry which is preliminary data.</text>
</comment>
<evidence type="ECO:0000313" key="1">
    <source>
        <dbReference type="EMBL" id="KAF6029627.1"/>
    </source>
</evidence>
<organism evidence="1 2">
    <name type="scientific">Bugula neritina</name>
    <name type="common">Brown bryozoan</name>
    <name type="synonym">Sertularia neritina</name>
    <dbReference type="NCBI Taxonomy" id="10212"/>
    <lineage>
        <taxon>Eukaryota</taxon>
        <taxon>Metazoa</taxon>
        <taxon>Spiralia</taxon>
        <taxon>Lophotrochozoa</taxon>
        <taxon>Bryozoa</taxon>
        <taxon>Gymnolaemata</taxon>
        <taxon>Cheilostomatida</taxon>
        <taxon>Flustrina</taxon>
        <taxon>Buguloidea</taxon>
        <taxon>Bugulidae</taxon>
        <taxon>Bugula</taxon>
    </lineage>
</organism>